<dbReference type="EMBL" id="KB320953">
    <property type="protein sequence ID" value="ELW52788.1"/>
    <property type="molecule type" value="Genomic_DNA"/>
</dbReference>
<reference evidence="2" key="1">
    <citation type="submission" date="2012-07" db="EMBL/GenBank/DDBJ databases">
        <title>Genome of the Chinese tree shrew, a rising model animal genetically related to primates.</title>
        <authorList>
            <person name="Zhang G."/>
            <person name="Fan Y."/>
            <person name="Yao Y."/>
            <person name="Huang Z."/>
        </authorList>
    </citation>
    <scope>NUCLEOTIDE SEQUENCE [LARGE SCALE GENOMIC DNA]</scope>
</reference>
<sequence length="183" mass="19728">MKPAYRTESGTVPVMLGLSGRHDCRHGLRATGWKSGEKGQCVPFRDAAVCPKHGCRRYAVGIGHPFWMTHLDGKVCSSDGRSSGVLSGLSVASQNRGHQRQGEPCGGRSTPDCEACRRDPGHATARVTHRIAIATEHVLPKGPSRHRGSALLRGGLRASLGWELQSGACLCVLTCRLGWLRLR</sequence>
<organism evidence="1 2">
    <name type="scientific">Tupaia chinensis</name>
    <name type="common">Chinese tree shrew</name>
    <name type="synonym">Tupaia belangeri chinensis</name>
    <dbReference type="NCBI Taxonomy" id="246437"/>
    <lineage>
        <taxon>Eukaryota</taxon>
        <taxon>Metazoa</taxon>
        <taxon>Chordata</taxon>
        <taxon>Craniata</taxon>
        <taxon>Vertebrata</taxon>
        <taxon>Euteleostomi</taxon>
        <taxon>Mammalia</taxon>
        <taxon>Eutheria</taxon>
        <taxon>Euarchontoglires</taxon>
        <taxon>Scandentia</taxon>
        <taxon>Tupaiidae</taxon>
        <taxon>Tupaia</taxon>
    </lineage>
</organism>
<accession>L9JQY0</accession>
<keyword evidence="2" id="KW-1185">Reference proteome</keyword>
<gene>
    <name evidence="1" type="ORF">TREES_T100017964</name>
</gene>
<proteinExistence type="predicted"/>
<dbReference type="Proteomes" id="UP000011518">
    <property type="component" value="Unassembled WGS sequence"/>
</dbReference>
<evidence type="ECO:0000313" key="2">
    <source>
        <dbReference type="Proteomes" id="UP000011518"/>
    </source>
</evidence>
<name>L9JQY0_TUPCH</name>
<protein>
    <submittedName>
        <fullName evidence="1">Uncharacterized protein</fullName>
    </submittedName>
</protein>
<reference evidence="2" key="2">
    <citation type="journal article" date="2013" name="Nat. Commun.">
        <title>Genome of the Chinese tree shrew.</title>
        <authorList>
            <person name="Fan Y."/>
            <person name="Huang Z.Y."/>
            <person name="Cao C.C."/>
            <person name="Chen C.S."/>
            <person name="Chen Y.X."/>
            <person name="Fan D.D."/>
            <person name="He J."/>
            <person name="Hou H.L."/>
            <person name="Hu L."/>
            <person name="Hu X.T."/>
            <person name="Jiang X.T."/>
            <person name="Lai R."/>
            <person name="Lang Y.S."/>
            <person name="Liang B."/>
            <person name="Liao S.G."/>
            <person name="Mu D."/>
            <person name="Ma Y.Y."/>
            <person name="Niu Y.Y."/>
            <person name="Sun X.Q."/>
            <person name="Xia J.Q."/>
            <person name="Xiao J."/>
            <person name="Xiong Z.Q."/>
            <person name="Xu L."/>
            <person name="Yang L."/>
            <person name="Zhang Y."/>
            <person name="Zhao W."/>
            <person name="Zhao X.D."/>
            <person name="Zheng Y.T."/>
            <person name="Zhou J.M."/>
            <person name="Zhu Y.B."/>
            <person name="Zhang G.J."/>
            <person name="Wang J."/>
            <person name="Yao Y.G."/>
        </authorList>
    </citation>
    <scope>NUCLEOTIDE SEQUENCE [LARGE SCALE GENOMIC DNA]</scope>
</reference>
<dbReference type="AlphaFoldDB" id="L9JQY0"/>
<evidence type="ECO:0000313" key="1">
    <source>
        <dbReference type="EMBL" id="ELW52788.1"/>
    </source>
</evidence>
<dbReference type="InParanoid" id="L9JQY0"/>